<dbReference type="Proteomes" id="UP001304243">
    <property type="component" value="Unassembled WGS sequence"/>
</dbReference>
<feature type="compositionally biased region" description="Acidic residues" evidence="5">
    <location>
        <begin position="727"/>
        <end position="739"/>
    </location>
</feature>
<dbReference type="InterPro" id="IPR013320">
    <property type="entry name" value="ConA-like_dom_sf"/>
</dbReference>
<dbReference type="PROSITE" id="PS50188">
    <property type="entry name" value="B302_SPRY"/>
    <property type="match status" value="1"/>
</dbReference>
<dbReference type="PROSITE" id="PS50089">
    <property type="entry name" value="ZF_RING_2"/>
    <property type="match status" value="1"/>
</dbReference>
<dbReference type="RefSeq" id="XP_064677373.1">
    <property type="nucleotide sequence ID" value="XM_064824437.1"/>
</dbReference>
<dbReference type="InterPro" id="IPR045129">
    <property type="entry name" value="RNF123/RKP/RSPRY1"/>
</dbReference>
<feature type="compositionally biased region" description="Polar residues" evidence="5">
    <location>
        <begin position="64"/>
        <end position="77"/>
    </location>
</feature>
<protein>
    <recommendedName>
        <fullName evidence="10">B30.2/SPRY domain-containing protein</fullName>
    </recommendedName>
</protein>
<feature type="domain" description="B30.2/SPRY" evidence="7">
    <location>
        <begin position="389"/>
        <end position="585"/>
    </location>
</feature>
<dbReference type="GO" id="GO:0005737">
    <property type="term" value="C:cytoplasm"/>
    <property type="evidence" value="ECO:0007669"/>
    <property type="project" value="TreeGrafter"/>
</dbReference>
<feature type="domain" description="RING-type" evidence="6">
    <location>
        <begin position="748"/>
        <end position="783"/>
    </location>
</feature>
<feature type="region of interest" description="Disordered" evidence="5">
    <location>
        <begin position="716"/>
        <end position="739"/>
    </location>
</feature>
<dbReference type="InterPro" id="IPR001841">
    <property type="entry name" value="Znf_RING"/>
</dbReference>
<proteinExistence type="predicted"/>
<keyword evidence="1" id="KW-0479">Metal-binding</keyword>
<dbReference type="AlphaFoldDB" id="A0AAN7D4N1"/>
<reference evidence="8 9" key="1">
    <citation type="submission" date="2022-11" db="EMBL/GenBank/DDBJ databases">
        <title>Mucor velutinosus strain NIH1002 WGS.</title>
        <authorList>
            <person name="Subramanian P."/>
            <person name="Mullikin J.C."/>
            <person name="Segre J.A."/>
            <person name="Zelazny A.M."/>
        </authorList>
    </citation>
    <scope>NUCLEOTIDE SEQUENCE [LARGE SCALE GENOMIC DNA]</scope>
    <source>
        <strain evidence="8 9">NIH1002</strain>
    </source>
</reference>
<organism evidence="8 9">
    <name type="scientific">Mucor velutinosus</name>
    <dbReference type="NCBI Taxonomy" id="708070"/>
    <lineage>
        <taxon>Eukaryota</taxon>
        <taxon>Fungi</taxon>
        <taxon>Fungi incertae sedis</taxon>
        <taxon>Mucoromycota</taxon>
        <taxon>Mucoromycotina</taxon>
        <taxon>Mucoromycetes</taxon>
        <taxon>Mucorales</taxon>
        <taxon>Mucorineae</taxon>
        <taxon>Mucoraceae</taxon>
        <taxon>Mucor</taxon>
    </lineage>
</organism>
<name>A0AAN7D4N1_9FUNG</name>
<gene>
    <name evidence="8" type="ORF">ATC70_005140</name>
</gene>
<evidence type="ECO:0000256" key="4">
    <source>
        <dbReference type="PROSITE-ProRule" id="PRU00175"/>
    </source>
</evidence>
<feature type="compositionally biased region" description="Low complexity" evidence="5">
    <location>
        <begin position="558"/>
        <end position="616"/>
    </location>
</feature>
<evidence type="ECO:0000256" key="5">
    <source>
        <dbReference type="SAM" id="MobiDB-lite"/>
    </source>
</evidence>
<dbReference type="InterPro" id="IPR003877">
    <property type="entry name" value="SPRY_dom"/>
</dbReference>
<dbReference type="PANTHER" id="PTHR13363:SF6">
    <property type="entry name" value="RING FINGER AND SPRY DOMAIN-CONTAINING PROTEIN 1"/>
    <property type="match status" value="1"/>
</dbReference>
<evidence type="ECO:0000256" key="2">
    <source>
        <dbReference type="ARBA" id="ARBA00022771"/>
    </source>
</evidence>
<evidence type="ECO:0008006" key="10">
    <source>
        <dbReference type="Google" id="ProtNLM"/>
    </source>
</evidence>
<evidence type="ECO:0000256" key="3">
    <source>
        <dbReference type="ARBA" id="ARBA00022833"/>
    </source>
</evidence>
<sequence>MPNIDLAFKPVSDQAGRMVESSWKRILAIAQNHVQEFEEQDAIDGFQRSSNDTRRSRSTANSSVVNHQIHSSDQSQTDFYDRERHMVQALDTLFTLAYEGPGYLAFIATITCNLDPDSPVAMAFLSHIIDRAALPSRDTMTSVSPVIISKLNKKPGRIQRMISLISGRYKIERSASKREALRNQIFHNTTNPPTTSTIMATVQNAEQTKLRLNAAILWSLLAEKFAGEMCLSLWHQDVGDMLMKSISDPEEDLMVRIFSLLALEKFALTGTVKNIILAHDFNIRHVLLSVVRECEIANERIFALAMAEDEPKLISPQPLTSLTLSSLTSMSSTGIASTTTVTNAASEDQVPAFSNLNSFDSRFIPPKGPLREEWAKYVQLGLCARWALDHVFIDGKKITCPWDLANLKVIMNPFDSTPHLKIGGNGLELRNDRPHFESVRATACVKREKWYYETLLLSNGIMQIGWATSRCRFSPEEGYGVGDDCNGFAFDTYRTAVWADGSAVYPQSKVKIRCQAGDVIGSFLDLDNGFCSYYINGCDLGLTVEFEHPNRKKHHRQQVSQHQHQQQQNRKSSETSSSNLSESTATTSTLHSLSNSSPKTANSPSSPTLTTSTSSPRLIEHSSKRNSKKPAKGLGLYPAISLTTHQQALVNFGEKAWMYPPPTTAKFRGINEAGVLDDDFEKRVMRWVKKRGVTSHGKSYQPMNKPPLRPRVGADEVLQQASPDSDSTTEVEEEEEEEEDYDWDGPLCTICFSEPKNTILMPCKHDGIGGRCAKVLTLCPLCRTEIHDRIPTTITKTTFTTTATTTTTVVEEQVVPTPI</sequence>
<dbReference type="GeneID" id="89948826"/>
<dbReference type="GO" id="GO:0004842">
    <property type="term" value="F:ubiquitin-protein transferase activity"/>
    <property type="evidence" value="ECO:0007669"/>
    <property type="project" value="InterPro"/>
</dbReference>
<dbReference type="InterPro" id="IPR043136">
    <property type="entry name" value="B30.2/SPRY_sf"/>
</dbReference>
<evidence type="ECO:0000313" key="8">
    <source>
        <dbReference type="EMBL" id="KAK4510707.1"/>
    </source>
</evidence>
<keyword evidence="3" id="KW-0862">Zinc</keyword>
<dbReference type="SUPFAM" id="SSF49899">
    <property type="entry name" value="Concanavalin A-like lectins/glucanases"/>
    <property type="match status" value="1"/>
</dbReference>
<dbReference type="SUPFAM" id="SSF57850">
    <property type="entry name" value="RING/U-box"/>
    <property type="match status" value="1"/>
</dbReference>
<evidence type="ECO:0000259" key="7">
    <source>
        <dbReference type="PROSITE" id="PS50188"/>
    </source>
</evidence>
<dbReference type="GO" id="GO:0008270">
    <property type="term" value="F:zinc ion binding"/>
    <property type="evidence" value="ECO:0007669"/>
    <property type="project" value="UniProtKB-KW"/>
</dbReference>
<dbReference type="InterPro" id="IPR001870">
    <property type="entry name" value="B30.2/SPRY"/>
</dbReference>
<feature type="region of interest" description="Disordered" evidence="5">
    <location>
        <begin position="40"/>
        <end position="77"/>
    </location>
</feature>
<dbReference type="SMART" id="SM00449">
    <property type="entry name" value="SPRY"/>
    <property type="match status" value="1"/>
</dbReference>
<comment type="caution">
    <text evidence="8">The sequence shown here is derived from an EMBL/GenBank/DDBJ whole genome shotgun (WGS) entry which is preliminary data.</text>
</comment>
<evidence type="ECO:0000256" key="1">
    <source>
        <dbReference type="ARBA" id="ARBA00022723"/>
    </source>
</evidence>
<dbReference type="Gene3D" id="2.60.120.920">
    <property type="match status" value="1"/>
</dbReference>
<dbReference type="PANTHER" id="PTHR13363">
    <property type="entry name" value="RING FINGER AND SRY DOMAIN-CONTAINING"/>
    <property type="match status" value="1"/>
</dbReference>
<evidence type="ECO:0000259" key="6">
    <source>
        <dbReference type="PROSITE" id="PS50089"/>
    </source>
</evidence>
<dbReference type="Gene3D" id="3.30.40.10">
    <property type="entry name" value="Zinc/RING finger domain, C3HC4 (zinc finger)"/>
    <property type="match status" value="1"/>
</dbReference>
<keyword evidence="2 4" id="KW-0863">Zinc-finger</keyword>
<dbReference type="Pfam" id="PF00622">
    <property type="entry name" value="SPRY"/>
    <property type="match status" value="1"/>
</dbReference>
<feature type="region of interest" description="Disordered" evidence="5">
    <location>
        <begin position="551"/>
        <end position="632"/>
    </location>
</feature>
<keyword evidence="9" id="KW-1185">Reference proteome</keyword>
<evidence type="ECO:0000313" key="9">
    <source>
        <dbReference type="Proteomes" id="UP001304243"/>
    </source>
</evidence>
<dbReference type="EMBL" id="JASEJX010000033">
    <property type="protein sequence ID" value="KAK4510707.1"/>
    <property type="molecule type" value="Genomic_DNA"/>
</dbReference>
<dbReference type="Pfam" id="PF13920">
    <property type="entry name" value="zf-C3HC4_3"/>
    <property type="match status" value="1"/>
</dbReference>
<dbReference type="GO" id="GO:0051603">
    <property type="term" value="P:proteolysis involved in protein catabolic process"/>
    <property type="evidence" value="ECO:0007669"/>
    <property type="project" value="TreeGrafter"/>
</dbReference>
<dbReference type="InterPro" id="IPR013083">
    <property type="entry name" value="Znf_RING/FYVE/PHD"/>
</dbReference>
<accession>A0AAN7D4N1</accession>